<evidence type="ECO:0000313" key="4">
    <source>
        <dbReference type="Proteomes" id="UP000521227"/>
    </source>
</evidence>
<feature type="chain" id="PRO_5032415048" evidence="1">
    <location>
        <begin position="27"/>
        <end position="137"/>
    </location>
</feature>
<dbReference type="SUPFAM" id="SSF51182">
    <property type="entry name" value="RmlC-like cupins"/>
    <property type="match status" value="1"/>
</dbReference>
<name>A0A840N315_9BRAD</name>
<comment type="caution">
    <text evidence="3">The sequence shown here is derived from an EMBL/GenBank/DDBJ whole genome shotgun (WGS) entry which is preliminary data.</text>
</comment>
<dbReference type="AlphaFoldDB" id="A0A840N315"/>
<accession>A0A840N315</accession>
<dbReference type="GO" id="GO:0051213">
    <property type="term" value="F:dioxygenase activity"/>
    <property type="evidence" value="ECO:0007669"/>
    <property type="project" value="UniProtKB-KW"/>
</dbReference>
<dbReference type="PANTHER" id="PTHR38599:SF1">
    <property type="entry name" value="CUPIN DOMAIN PROTEIN (AFU_ORTHOLOGUE AFUA_3G13620)"/>
    <property type="match status" value="1"/>
</dbReference>
<dbReference type="PANTHER" id="PTHR38599">
    <property type="entry name" value="CUPIN DOMAIN PROTEIN (AFU_ORTHOLOGUE AFUA_3G13620)"/>
    <property type="match status" value="1"/>
</dbReference>
<dbReference type="Proteomes" id="UP000521227">
    <property type="component" value="Unassembled WGS sequence"/>
</dbReference>
<dbReference type="Pfam" id="PF07883">
    <property type="entry name" value="Cupin_2"/>
    <property type="match status" value="1"/>
</dbReference>
<dbReference type="InterPro" id="IPR013096">
    <property type="entry name" value="Cupin_2"/>
</dbReference>
<dbReference type="Gene3D" id="2.60.120.10">
    <property type="entry name" value="Jelly Rolls"/>
    <property type="match status" value="1"/>
</dbReference>
<reference evidence="3 4" key="1">
    <citation type="submission" date="2020-08" db="EMBL/GenBank/DDBJ databases">
        <title>Genomic Encyclopedia of Type Strains, Phase IV (KMG-IV): sequencing the most valuable type-strain genomes for metagenomic binning, comparative biology and taxonomic classification.</title>
        <authorList>
            <person name="Goeker M."/>
        </authorList>
    </citation>
    <scope>NUCLEOTIDE SEQUENCE [LARGE SCALE GENOMIC DNA]</scope>
    <source>
        <strain evidence="3 4">DSM 17498</strain>
    </source>
</reference>
<protein>
    <submittedName>
        <fullName evidence="3">Quercetin dioxygenase-like cupin family protein</fullName>
    </submittedName>
</protein>
<dbReference type="RefSeq" id="WP_184086809.1">
    <property type="nucleotide sequence ID" value="NZ_JACHIJ010000004.1"/>
</dbReference>
<feature type="domain" description="Cupin type-2" evidence="2">
    <location>
        <begin position="55"/>
        <end position="120"/>
    </location>
</feature>
<dbReference type="CDD" id="cd02235">
    <property type="entry name" value="cupin_BLL4011-like"/>
    <property type="match status" value="1"/>
</dbReference>
<dbReference type="InterPro" id="IPR011051">
    <property type="entry name" value="RmlC_Cupin_sf"/>
</dbReference>
<evidence type="ECO:0000313" key="3">
    <source>
        <dbReference type="EMBL" id="MBB5053312.1"/>
    </source>
</evidence>
<proteinExistence type="predicted"/>
<keyword evidence="3" id="KW-0560">Oxidoreductase</keyword>
<feature type="signal peptide" evidence="1">
    <location>
        <begin position="1"/>
        <end position="26"/>
    </location>
</feature>
<gene>
    <name evidence="3" type="ORF">HNQ36_003303</name>
</gene>
<dbReference type="EMBL" id="JACHIJ010000004">
    <property type="protein sequence ID" value="MBB5053312.1"/>
    <property type="molecule type" value="Genomic_DNA"/>
</dbReference>
<sequence>MKKYRIITAAAALLVATSLILPVARAGEVSLGDIKRTNLMRNDLSAPGREVIQVLVEFELGVKAVRHSHPGEELVFVTEGLLEYQLDGRPPVTLKAGDVLFIPHGTPHAVKNVGTGKAVELATYIVEKGKPLLALGQ</sequence>
<evidence type="ECO:0000256" key="1">
    <source>
        <dbReference type="SAM" id="SignalP"/>
    </source>
</evidence>
<evidence type="ECO:0000259" key="2">
    <source>
        <dbReference type="Pfam" id="PF07883"/>
    </source>
</evidence>
<organism evidence="3 4">
    <name type="scientific">Afipia massiliensis</name>
    <dbReference type="NCBI Taxonomy" id="211460"/>
    <lineage>
        <taxon>Bacteria</taxon>
        <taxon>Pseudomonadati</taxon>
        <taxon>Pseudomonadota</taxon>
        <taxon>Alphaproteobacteria</taxon>
        <taxon>Hyphomicrobiales</taxon>
        <taxon>Nitrobacteraceae</taxon>
        <taxon>Afipia</taxon>
    </lineage>
</organism>
<keyword evidence="1" id="KW-0732">Signal</keyword>
<keyword evidence="3" id="KW-0223">Dioxygenase</keyword>
<dbReference type="InterPro" id="IPR014710">
    <property type="entry name" value="RmlC-like_jellyroll"/>
</dbReference>